<dbReference type="Gene3D" id="3.20.20.330">
    <property type="entry name" value="Homocysteine-binding-like domain"/>
    <property type="match status" value="1"/>
</dbReference>
<dbReference type="GO" id="GO:0031419">
    <property type="term" value="F:cobalamin binding"/>
    <property type="evidence" value="ECO:0007669"/>
    <property type="project" value="UniProtKB-KW"/>
</dbReference>
<dbReference type="PIRSF" id="PIRSF037472">
    <property type="entry name" value="DHPS_mtfrase"/>
    <property type="match status" value="1"/>
</dbReference>
<feature type="domain" description="Pterin-binding" evidence="22">
    <location>
        <begin position="311"/>
        <end position="555"/>
    </location>
</feature>
<keyword evidence="26" id="KW-1185">Reference proteome</keyword>
<sequence length="789" mass="86341">MAIRDLITKEFIFFDGAMGTMLQQRGLKTGEIPETYNILHPEIIKEIHEEYIEAGANIITTNTFGANELKLKNTGYSVEEIVTNAVKIAKGAKGEKYVALDIGPIGQMLEPIGTLNFERAYEIIKRQVVAGVKAGCDVILIETISDLYEAKAAIIAAKENSDLPVFCTMTFEEDGRTFTGTDPITMVTLLEGLGVDALGVNCSLGPGELLPIVEEILKYSSIPVMVQPNAGLPKIIDGKTVYNISEEEFSNHVQTMAEKGACILGGCCGTNEKFIKKVVSKLNYKTPKALENKEYTSVCSPSKTVILGNGVKVIGERINPTGKKKFKEALKNNNIDYILTEAINQMEAGADILDVNVGLPEINETEMMVRVIKEIQSIINLPLQIDSSSPEVIEAAARIYNGKAIINSVNGKDQIMKEVFPIAKKYGACVVGLTLDDSGIPSKAEDRFKIAEKIVSTAKEYGIKKENILIDCLVLTASAQQEEVMETLKAVRLVKEKLGVKTLLGVSNVSFGLPNRELLNQTFLSMALVQGLDAPILNPNNKAIMDVIKSFKVLANIDKEAKEYIEVNSNVEVKQEVQTTNKGDLKDIIIKGIKEEATQITKELLKTNDSLTIVDNYLIPALDVVGGKFERGEIFLPQLIQSAETVKNSFAVIKEKELLENKKGVSKGKIILATVKGDIHDIGKNIVKVILENYGFQIIDLGKDVPIEKVVKTAQEEDVKLVGLSALMTTTVKSMEETIKSLKENNVQCETIVGGAVLNPEYAKMINADYYAKDAQEAVQIAKKVFNIV</sequence>
<comment type="function">
    <text evidence="18">Catalyzes the transfer of a methyl group from methyl-cobalamin to homocysteine, yielding enzyme-bound cob(I)alamin and methionine. Subsequently, remethylates the cofactor using methyltetrahydrofolate.</text>
</comment>
<dbReference type="Gene3D" id="3.40.50.280">
    <property type="entry name" value="Cobalamin-binding domain"/>
    <property type="match status" value="1"/>
</dbReference>
<dbReference type="PROSITE" id="PS51337">
    <property type="entry name" value="B12_BINDING_NTER"/>
    <property type="match status" value="1"/>
</dbReference>
<keyword evidence="15 20" id="KW-0862">Zinc</keyword>
<dbReference type="SUPFAM" id="SSF52242">
    <property type="entry name" value="Cobalamin (vitamin B12)-binding domain"/>
    <property type="match status" value="1"/>
</dbReference>
<evidence type="ECO:0000256" key="18">
    <source>
        <dbReference type="ARBA" id="ARBA00025552"/>
    </source>
</evidence>
<dbReference type="Proteomes" id="UP000037043">
    <property type="component" value="Unassembled WGS sequence"/>
</dbReference>
<dbReference type="EMBL" id="LHUR01000005">
    <property type="protein sequence ID" value="KOA21523.1"/>
    <property type="molecule type" value="Genomic_DNA"/>
</dbReference>
<evidence type="ECO:0000256" key="12">
    <source>
        <dbReference type="ARBA" id="ARBA00022679"/>
    </source>
</evidence>
<comment type="pathway">
    <text evidence="4">Amino-acid biosynthesis; L-methionine biosynthesis via de novo pathway; L-methionine from L-homocysteine (MetH route): step 1/1.</text>
</comment>
<dbReference type="GO" id="GO:0005829">
    <property type="term" value="C:cytosol"/>
    <property type="evidence" value="ECO:0007669"/>
    <property type="project" value="TreeGrafter"/>
</dbReference>
<evidence type="ECO:0000256" key="7">
    <source>
        <dbReference type="ARBA" id="ARBA00012032"/>
    </source>
</evidence>
<evidence type="ECO:0000256" key="9">
    <source>
        <dbReference type="ARBA" id="ARBA00022603"/>
    </source>
</evidence>
<evidence type="ECO:0000256" key="2">
    <source>
        <dbReference type="ARBA" id="ARBA00001947"/>
    </source>
</evidence>
<dbReference type="InterPro" id="IPR036724">
    <property type="entry name" value="Cobalamin-bd_sf"/>
</dbReference>
<dbReference type="SUPFAM" id="SSF51717">
    <property type="entry name" value="Dihydropteroate synthetase-like"/>
    <property type="match status" value="1"/>
</dbReference>
<dbReference type="Pfam" id="PF00809">
    <property type="entry name" value="Pterin_bind"/>
    <property type="match status" value="1"/>
</dbReference>
<evidence type="ECO:0000256" key="5">
    <source>
        <dbReference type="ARBA" id="ARBA00010398"/>
    </source>
</evidence>
<dbReference type="CDD" id="cd02070">
    <property type="entry name" value="corrinoid_protein_B12-BD"/>
    <property type="match status" value="1"/>
</dbReference>
<dbReference type="InterPro" id="IPR003759">
    <property type="entry name" value="Cbl-bd_cap"/>
</dbReference>
<keyword evidence="16" id="KW-0486">Methionine biosynthesis</keyword>
<dbReference type="Pfam" id="PF02310">
    <property type="entry name" value="B12-binding"/>
    <property type="match status" value="1"/>
</dbReference>
<keyword evidence="12 20" id="KW-0808">Transferase</keyword>
<dbReference type="GO" id="GO:0032259">
    <property type="term" value="P:methylation"/>
    <property type="evidence" value="ECO:0007669"/>
    <property type="project" value="UniProtKB-KW"/>
</dbReference>
<keyword evidence="13" id="KW-0949">S-adenosyl-L-methionine</keyword>
<dbReference type="FunFam" id="3.40.50.280:FF:000003">
    <property type="entry name" value="Dimethylamine methyltransferase corrinoid protein"/>
    <property type="match status" value="1"/>
</dbReference>
<dbReference type="SUPFAM" id="SSF82282">
    <property type="entry name" value="Homocysteine S-methyltransferase"/>
    <property type="match status" value="1"/>
</dbReference>
<dbReference type="Pfam" id="PF02574">
    <property type="entry name" value="S-methyl_trans"/>
    <property type="match status" value="1"/>
</dbReference>
<keyword evidence="10" id="KW-0028">Amino-acid biosynthesis</keyword>
<protein>
    <recommendedName>
        <fullName evidence="8">Methionine synthase</fullName>
        <ecNumber evidence="7">2.1.1.13</ecNumber>
    </recommendedName>
    <alternativeName>
        <fullName evidence="19">5-methyltetrahydrofolate--homocysteine methyltransferase</fullName>
    </alternativeName>
</protein>
<dbReference type="SMART" id="SM01018">
    <property type="entry name" value="B12-binding_2"/>
    <property type="match status" value="1"/>
</dbReference>
<dbReference type="Gene3D" id="3.20.20.20">
    <property type="entry name" value="Dihydropteroate synthase-like"/>
    <property type="match status" value="1"/>
</dbReference>
<proteinExistence type="inferred from homology"/>
<evidence type="ECO:0000256" key="20">
    <source>
        <dbReference type="PROSITE-ProRule" id="PRU00333"/>
    </source>
</evidence>
<evidence type="ECO:0000313" key="25">
    <source>
        <dbReference type="EMBL" id="KOA21523.1"/>
    </source>
</evidence>
<accession>A0A0L6ZFD8</accession>
<evidence type="ECO:0000256" key="16">
    <source>
        <dbReference type="ARBA" id="ARBA00023167"/>
    </source>
</evidence>
<evidence type="ECO:0000259" key="21">
    <source>
        <dbReference type="PROSITE" id="PS50970"/>
    </source>
</evidence>
<dbReference type="InterPro" id="IPR003726">
    <property type="entry name" value="HCY_dom"/>
</dbReference>
<evidence type="ECO:0000256" key="3">
    <source>
        <dbReference type="ARBA" id="ARBA00001956"/>
    </source>
</evidence>
<organism evidence="25 26">
    <name type="scientific">Clostridium homopropionicum DSM 5847</name>
    <dbReference type="NCBI Taxonomy" id="1121318"/>
    <lineage>
        <taxon>Bacteria</taxon>
        <taxon>Bacillati</taxon>
        <taxon>Bacillota</taxon>
        <taxon>Clostridia</taxon>
        <taxon>Eubacteriales</taxon>
        <taxon>Clostridiaceae</taxon>
        <taxon>Clostridium</taxon>
    </lineage>
</organism>
<name>A0A0L6ZFD8_9CLOT</name>
<feature type="binding site" evidence="20">
    <location>
        <position position="202"/>
    </location>
    <ligand>
        <name>Zn(2+)</name>
        <dbReference type="ChEBI" id="CHEBI:29105"/>
    </ligand>
</feature>
<dbReference type="InterPro" id="IPR050554">
    <property type="entry name" value="Met_Synthase/Corrinoid"/>
</dbReference>
<dbReference type="STRING" id="36844.SAMN04488501_10527"/>
<evidence type="ECO:0000256" key="1">
    <source>
        <dbReference type="ARBA" id="ARBA00001700"/>
    </source>
</evidence>
<dbReference type="PATRIC" id="fig|1121318.3.peg.194"/>
<reference evidence="26" key="1">
    <citation type="submission" date="2015-08" db="EMBL/GenBank/DDBJ databases">
        <title>Genome sequence of the strict anaerobe Clostridium homopropionicum LuHBu1 (DSM 5847T).</title>
        <authorList>
            <person name="Poehlein A."/>
            <person name="Beck M."/>
            <person name="Schiel-Bengelsdorf B."/>
            <person name="Bengelsdorf F.R."/>
            <person name="Daniel R."/>
            <person name="Duerre P."/>
        </authorList>
    </citation>
    <scope>NUCLEOTIDE SEQUENCE [LARGE SCALE GENOMIC DNA]</scope>
    <source>
        <strain evidence="26">DSM 5847</strain>
    </source>
</reference>
<dbReference type="PROSITE" id="PS50970">
    <property type="entry name" value="HCY"/>
    <property type="match status" value="1"/>
</dbReference>
<dbReference type="RefSeq" id="WP_052219794.1">
    <property type="nucleotide sequence ID" value="NZ_LHUR01000005.1"/>
</dbReference>
<feature type="domain" description="B12-binding N-terminal" evidence="24">
    <location>
        <begin position="572"/>
        <end position="665"/>
    </location>
</feature>
<dbReference type="EC" id="2.1.1.13" evidence="7"/>
<dbReference type="GO" id="GO:0046872">
    <property type="term" value="F:metal ion binding"/>
    <property type="evidence" value="ECO:0007669"/>
    <property type="project" value="UniProtKB-KW"/>
</dbReference>
<evidence type="ECO:0000259" key="24">
    <source>
        <dbReference type="PROSITE" id="PS51337"/>
    </source>
</evidence>
<dbReference type="GO" id="GO:0008705">
    <property type="term" value="F:methionine synthase activity"/>
    <property type="evidence" value="ECO:0007669"/>
    <property type="project" value="UniProtKB-EC"/>
</dbReference>
<keyword evidence="11" id="KW-0846">Cobalamin</keyword>
<dbReference type="SUPFAM" id="SSF47644">
    <property type="entry name" value="Methionine synthase domain"/>
    <property type="match status" value="1"/>
</dbReference>
<dbReference type="InterPro" id="IPR017215">
    <property type="entry name" value="MetH_bac"/>
</dbReference>
<dbReference type="GO" id="GO:0046653">
    <property type="term" value="P:tetrahydrofolate metabolic process"/>
    <property type="evidence" value="ECO:0007669"/>
    <property type="project" value="TreeGrafter"/>
</dbReference>
<evidence type="ECO:0000256" key="4">
    <source>
        <dbReference type="ARBA" id="ARBA00005178"/>
    </source>
</evidence>
<dbReference type="InterPro" id="IPR036589">
    <property type="entry name" value="HCY_dom_sf"/>
</dbReference>
<dbReference type="InterPro" id="IPR000489">
    <property type="entry name" value="Pterin-binding_dom"/>
</dbReference>
<comment type="cofactor">
    <cofactor evidence="3">
        <name>methylcob(III)alamin</name>
        <dbReference type="ChEBI" id="CHEBI:28115"/>
    </cofactor>
</comment>
<dbReference type="InterPro" id="IPR036594">
    <property type="entry name" value="Meth_synthase_dom"/>
</dbReference>
<evidence type="ECO:0000256" key="13">
    <source>
        <dbReference type="ARBA" id="ARBA00022691"/>
    </source>
</evidence>
<evidence type="ECO:0000256" key="15">
    <source>
        <dbReference type="ARBA" id="ARBA00022833"/>
    </source>
</evidence>
<comment type="caution">
    <text evidence="25">The sequence shown here is derived from an EMBL/GenBank/DDBJ whole genome shotgun (WGS) entry which is preliminary data.</text>
</comment>
<dbReference type="InterPro" id="IPR011005">
    <property type="entry name" value="Dihydropteroate_synth-like_sf"/>
</dbReference>
<dbReference type="Gene3D" id="1.10.1240.10">
    <property type="entry name" value="Methionine synthase domain"/>
    <property type="match status" value="1"/>
</dbReference>
<dbReference type="GO" id="GO:0050667">
    <property type="term" value="P:homocysteine metabolic process"/>
    <property type="evidence" value="ECO:0007669"/>
    <property type="project" value="TreeGrafter"/>
</dbReference>
<evidence type="ECO:0000256" key="6">
    <source>
        <dbReference type="ARBA" id="ARBA00010854"/>
    </source>
</evidence>
<evidence type="ECO:0000313" key="26">
    <source>
        <dbReference type="Proteomes" id="UP000037043"/>
    </source>
</evidence>
<evidence type="ECO:0000259" key="22">
    <source>
        <dbReference type="PROSITE" id="PS50972"/>
    </source>
</evidence>
<evidence type="ECO:0000256" key="14">
    <source>
        <dbReference type="ARBA" id="ARBA00022723"/>
    </source>
</evidence>
<comment type="cofactor">
    <cofactor evidence="2 20">
        <name>Zn(2+)</name>
        <dbReference type="ChEBI" id="CHEBI:29105"/>
    </cofactor>
</comment>
<feature type="binding site" evidence="20">
    <location>
        <position position="267"/>
    </location>
    <ligand>
        <name>Zn(2+)</name>
        <dbReference type="ChEBI" id="CHEBI:29105"/>
    </ligand>
</feature>
<dbReference type="InterPro" id="IPR006158">
    <property type="entry name" value="Cobalamin-bd"/>
</dbReference>
<evidence type="ECO:0000256" key="11">
    <source>
        <dbReference type="ARBA" id="ARBA00022628"/>
    </source>
</evidence>
<feature type="domain" description="Hcy-binding" evidence="21">
    <location>
        <begin position="1"/>
        <end position="282"/>
    </location>
</feature>
<feature type="domain" description="B12-binding" evidence="23">
    <location>
        <begin position="667"/>
        <end position="789"/>
    </location>
</feature>
<dbReference type="UniPathway" id="UPA00051">
    <property type="reaction ID" value="UER00081"/>
</dbReference>
<evidence type="ECO:0000256" key="19">
    <source>
        <dbReference type="ARBA" id="ARBA00031040"/>
    </source>
</evidence>
<evidence type="ECO:0000256" key="8">
    <source>
        <dbReference type="ARBA" id="ARBA00013998"/>
    </source>
</evidence>
<dbReference type="AlphaFoldDB" id="A0A0L6ZFD8"/>
<evidence type="ECO:0000256" key="17">
    <source>
        <dbReference type="ARBA" id="ARBA00023285"/>
    </source>
</evidence>
<dbReference type="PROSITE" id="PS51332">
    <property type="entry name" value="B12_BINDING"/>
    <property type="match status" value="1"/>
</dbReference>
<dbReference type="Pfam" id="PF02607">
    <property type="entry name" value="B12-binding_2"/>
    <property type="match status" value="1"/>
</dbReference>
<keyword evidence="14 20" id="KW-0479">Metal-binding</keyword>
<evidence type="ECO:0000259" key="23">
    <source>
        <dbReference type="PROSITE" id="PS51332"/>
    </source>
</evidence>
<keyword evidence="17" id="KW-0170">Cobalt</keyword>
<comment type="similarity">
    <text evidence="6">Belongs to the methylamine corrinoid protein family.</text>
</comment>
<comment type="similarity">
    <text evidence="5">Belongs to the vitamin-B12 dependent methionine synthase family.</text>
</comment>
<keyword evidence="9 20" id="KW-0489">Methyltransferase</keyword>
<gene>
    <name evidence="25" type="primary">metH</name>
    <name evidence="25" type="ORF">CLHOM_01940</name>
</gene>
<feature type="binding site" evidence="20">
    <location>
        <position position="268"/>
    </location>
    <ligand>
        <name>Zn(2+)</name>
        <dbReference type="ChEBI" id="CHEBI:29105"/>
    </ligand>
</feature>
<dbReference type="NCBIfam" id="NF005719">
    <property type="entry name" value="PRK07535.1"/>
    <property type="match status" value="1"/>
</dbReference>
<evidence type="ECO:0000256" key="10">
    <source>
        <dbReference type="ARBA" id="ARBA00022605"/>
    </source>
</evidence>
<comment type="catalytic activity">
    <reaction evidence="1">
        <text>(6S)-5-methyl-5,6,7,8-tetrahydrofolate + L-homocysteine = (6S)-5,6,7,8-tetrahydrofolate + L-methionine</text>
        <dbReference type="Rhea" id="RHEA:11172"/>
        <dbReference type="ChEBI" id="CHEBI:18608"/>
        <dbReference type="ChEBI" id="CHEBI:57453"/>
        <dbReference type="ChEBI" id="CHEBI:57844"/>
        <dbReference type="ChEBI" id="CHEBI:58199"/>
        <dbReference type="EC" id="2.1.1.13"/>
    </reaction>
</comment>
<dbReference type="PANTHER" id="PTHR45833">
    <property type="entry name" value="METHIONINE SYNTHASE"/>
    <property type="match status" value="1"/>
</dbReference>
<dbReference type="PANTHER" id="PTHR45833:SF1">
    <property type="entry name" value="METHIONINE SYNTHASE"/>
    <property type="match status" value="1"/>
</dbReference>
<dbReference type="PROSITE" id="PS50972">
    <property type="entry name" value="PTERIN_BINDING"/>
    <property type="match status" value="1"/>
</dbReference>